<dbReference type="Proteomes" id="UP000549343">
    <property type="component" value="Unassembled WGS sequence"/>
</dbReference>
<dbReference type="NCBIfam" id="TIGR03180">
    <property type="entry name" value="UraD_2"/>
    <property type="match status" value="1"/>
</dbReference>
<keyword evidence="4" id="KW-0659">Purine metabolism</keyword>
<dbReference type="PANTHER" id="PTHR43466">
    <property type="entry name" value="2-OXO-4-HYDROXY-4-CARBOXY-5-UREIDOIMIDAZOLINE DECARBOXYLASE-RELATED"/>
    <property type="match status" value="1"/>
</dbReference>
<sequence>MVGEDELAACCASRRWLAAVAAGPRGDLGALRETSRRVLRELEWADVEEALAAHPRIGERAEGRTREAGWSREEQSGVDGAEAGLKAALVEGNRAYEERFGHVFLIRASGRNALEMLRELRERLGNDAETERRVVRAELAEIVDLRLARLAGGTDAEGEGP</sequence>
<protein>
    <recommendedName>
        <fullName evidence="3">2-oxo-4-hydroxy-4-carboxy-5-ureidoimidazoline decarboxylase</fullName>
        <ecNumber evidence="3">4.1.1.97</ecNumber>
    </recommendedName>
</protein>
<dbReference type="InterPro" id="IPR036778">
    <property type="entry name" value="OHCU_decarboxylase_sf"/>
</dbReference>
<evidence type="ECO:0000256" key="4">
    <source>
        <dbReference type="ARBA" id="ARBA00022631"/>
    </source>
</evidence>
<evidence type="ECO:0000313" key="10">
    <source>
        <dbReference type="EMBL" id="MBB4777079.1"/>
    </source>
</evidence>
<reference evidence="12" key="2">
    <citation type="journal article" date="2019" name="Int. J. Syst. Evol. Microbiol.">
        <title>The Global Catalogue of Microorganisms (GCM) 10K type strain sequencing project: providing services to taxonomists for standard genome sequencing and annotation.</title>
        <authorList>
            <consortium name="The Broad Institute Genomics Platform"/>
            <consortium name="The Broad Institute Genome Sequencing Center for Infectious Disease"/>
            <person name="Wu L."/>
            <person name="Ma J."/>
        </authorList>
    </citation>
    <scope>NUCLEOTIDE SEQUENCE [LARGE SCALE GENOMIC DNA]</scope>
    <source>
        <strain evidence="12">JCM 10667</strain>
    </source>
</reference>
<evidence type="ECO:0000313" key="9">
    <source>
        <dbReference type="EMBL" id="GAA0602463.1"/>
    </source>
</evidence>
<dbReference type="EC" id="4.1.1.97" evidence="3"/>
<dbReference type="InterPro" id="IPR018020">
    <property type="entry name" value="OHCU_decarboxylase"/>
</dbReference>
<keyword evidence="5" id="KW-0210">Decarboxylase</keyword>
<feature type="domain" description="Oxo-4-hydroxy-4-carboxy-5-ureidoimidazoline decarboxylase" evidence="8">
    <location>
        <begin position="5"/>
        <end position="148"/>
    </location>
</feature>
<evidence type="ECO:0000259" key="8">
    <source>
        <dbReference type="Pfam" id="PF09349"/>
    </source>
</evidence>
<dbReference type="Proteomes" id="UP001501427">
    <property type="component" value="Unassembled WGS sequence"/>
</dbReference>
<dbReference type="Gene3D" id="1.10.3330.10">
    <property type="entry name" value="Oxo-4-hydroxy-4-carboxy-5-ureidoimidazoline decarboxylase"/>
    <property type="match status" value="1"/>
</dbReference>
<evidence type="ECO:0000256" key="1">
    <source>
        <dbReference type="ARBA" id="ARBA00001163"/>
    </source>
</evidence>
<dbReference type="InterPro" id="IPR017595">
    <property type="entry name" value="OHCU_decarboxylase-2"/>
</dbReference>
<dbReference type="RefSeq" id="WP_184887327.1">
    <property type="nucleotide sequence ID" value="NZ_BAAAHD010000126.1"/>
</dbReference>
<name>A0A7W7N0G6_9ACTN</name>
<reference evidence="10 11" key="3">
    <citation type="submission" date="2020-08" db="EMBL/GenBank/DDBJ databases">
        <title>Sequencing the genomes of 1000 actinobacteria strains.</title>
        <authorList>
            <person name="Klenk H.-P."/>
        </authorList>
    </citation>
    <scope>NUCLEOTIDE SEQUENCE [LARGE SCALE GENOMIC DNA]</scope>
    <source>
        <strain evidence="10 11">DSM 44772</strain>
    </source>
</reference>
<organism evidence="10 11">
    <name type="scientific">Actinomadura livida</name>
    <dbReference type="NCBI Taxonomy" id="79909"/>
    <lineage>
        <taxon>Bacteria</taxon>
        <taxon>Bacillati</taxon>
        <taxon>Actinomycetota</taxon>
        <taxon>Actinomycetes</taxon>
        <taxon>Streptosporangiales</taxon>
        <taxon>Thermomonosporaceae</taxon>
        <taxon>Actinomadura</taxon>
    </lineage>
</organism>
<feature type="compositionally biased region" description="Basic and acidic residues" evidence="7">
    <location>
        <begin position="58"/>
        <end position="75"/>
    </location>
</feature>
<evidence type="ECO:0000256" key="7">
    <source>
        <dbReference type="SAM" id="MobiDB-lite"/>
    </source>
</evidence>
<evidence type="ECO:0000256" key="5">
    <source>
        <dbReference type="ARBA" id="ARBA00022793"/>
    </source>
</evidence>
<evidence type="ECO:0000313" key="11">
    <source>
        <dbReference type="Proteomes" id="UP000549343"/>
    </source>
</evidence>
<accession>A0A7W7N0G6</accession>
<dbReference type="GO" id="GO:0019628">
    <property type="term" value="P:urate catabolic process"/>
    <property type="evidence" value="ECO:0007669"/>
    <property type="project" value="TreeGrafter"/>
</dbReference>
<evidence type="ECO:0000256" key="2">
    <source>
        <dbReference type="ARBA" id="ARBA00004754"/>
    </source>
</evidence>
<keyword evidence="12" id="KW-1185">Reference proteome</keyword>
<feature type="region of interest" description="Disordered" evidence="7">
    <location>
        <begin position="58"/>
        <end position="78"/>
    </location>
</feature>
<comment type="catalytic activity">
    <reaction evidence="1">
        <text>5-hydroxy-2-oxo-4-ureido-2,5-dihydro-1H-imidazole-5-carboxylate + H(+) = (S)-allantoin + CO2</text>
        <dbReference type="Rhea" id="RHEA:26301"/>
        <dbReference type="ChEBI" id="CHEBI:15378"/>
        <dbReference type="ChEBI" id="CHEBI:15678"/>
        <dbReference type="ChEBI" id="CHEBI:16526"/>
        <dbReference type="ChEBI" id="CHEBI:58639"/>
        <dbReference type="EC" id="4.1.1.97"/>
    </reaction>
</comment>
<dbReference type="AlphaFoldDB" id="A0A7W7N0G6"/>
<reference evidence="9" key="1">
    <citation type="journal article" date="2014" name="Int. J. Syst. Evol. Microbiol.">
        <title>Complete genome of a new Firmicutes species belonging to the dominant human colonic microbiota ('Ruminococcus bicirculans') reveals two chromosomes and a selective capacity to utilize plant glucans.</title>
        <authorList>
            <consortium name="NISC Comparative Sequencing Program"/>
            <person name="Wegmann U."/>
            <person name="Louis P."/>
            <person name="Goesmann A."/>
            <person name="Henrissat B."/>
            <person name="Duncan S.H."/>
            <person name="Flint H.J."/>
        </authorList>
    </citation>
    <scope>NUCLEOTIDE SEQUENCE</scope>
    <source>
        <strain evidence="9">JCM 10667</strain>
    </source>
</reference>
<dbReference type="GO" id="GO:0051997">
    <property type="term" value="F:2-oxo-4-hydroxy-4-carboxy-5-ureidoimidazoline decarboxylase activity"/>
    <property type="evidence" value="ECO:0007669"/>
    <property type="project" value="UniProtKB-EC"/>
</dbReference>
<dbReference type="PANTHER" id="PTHR43466:SF1">
    <property type="entry name" value="2-OXO-4-HYDROXY-4-CARBOXY-5-UREIDOIMIDAZOLINE DECARBOXYLASE-RELATED"/>
    <property type="match status" value="1"/>
</dbReference>
<dbReference type="EMBL" id="JACHMV010000001">
    <property type="protein sequence ID" value="MBB4777079.1"/>
    <property type="molecule type" value="Genomic_DNA"/>
</dbReference>
<dbReference type="SUPFAM" id="SSF158694">
    <property type="entry name" value="UraD-Like"/>
    <property type="match status" value="1"/>
</dbReference>
<comment type="pathway">
    <text evidence="2">Purine metabolism; urate degradation; (S)-allantoin from urate: step 3/3.</text>
</comment>
<evidence type="ECO:0000256" key="6">
    <source>
        <dbReference type="ARBA" id="ARBA00023239"/>
    </source>
</evidence>
<dbReference type="Pfam" id="PF09349">
    <property type="entry name" value="OHCU_decarbox"/>
    <property type="match status" value="1"/>
</dbReference>
<reference evidence="9" key="4">
    <citation type="submission" date="2023-12" db="EMBL/GenBank/DDBJ databases">
        <authorList>
            <person name="Sun Q."/>
            <person name="Inoue M."/>
        </authorList>
    </citation>
    <scope>NUCLEOTIDE SEQUENCE</scope>
    <source>
        <strain evidence="9">JCM 10667</strain>
    </source>
</reference>
<evidence type="ECO:0000256" key="3">
    <source>
        <dbReference type="ARBA" id="ARBA00012257"/>
    </source>
</evidence>
<evidence type="ECO:0000313" key="12">
    <source>
        <dbReference type="Proteomes" id="UP001501427"/>
    </source>
</evidence>
<dbReference type="GO" id="GO:0006144">
    <property type="term" value="P:purine nucleobase metabolic process"/>
    <property type="evidence" value="ECO:0007669"/>
    <property type="project" value="UniProtKB-KW"/>
</dbReference>
<comment type="caution">
    <text evidence="10">The sequence shown here is derived from an EMBL/GenBank/DDBJ whole genome shotgun (WGS) entry which is preliminary data.</text>
</comment>
<keyword evidence="6 10" id="KW-0456">Lyase</keyword>
<dbReference type="NCBIfam" id="NF010372">
    <property type="entry name" value="PRK13798.1"/>
    <property type="match status" value="1"/>
</dbReference>
<dbReference type="EMBL" id="BAAAHD010000126">
    <property type="protein sequence ID" value="GAA0602463.1"/>
    <property type="molecule type" value="Genomic_DNA"/>
</dbReference>
<proteinExistence type="predicted"/>
<gene>
    <name evidence="9" type="primary">uraD</name>
    <name evidence="10" type="ORF">F4557_005497</name>
    <name evidence="9" type="ORF">GCM10009546_74660</name>
</gene>